<dbReference type="GO" id="GO:0005886">
    <property type="term" value="C:plasma membrane"/>
    <property type="evidence" value="ECO:0007669"/>
    <property type="project" value="UniProtKB-SubCell"/>
</dbReference>
<dbReference type="FunFam" id="3.40.50.300:FF:001001">
    <property type="entry name" value="Multidrug ABC transporter ATP-binding protein"/>
    <property type="match status" value="1"/>
</dbReference>
<evidence type="ECO:0000256" key="10">
    <source>
        <dbReference type="SAM" id="Phobius"/>
    </source>
</evidence>
<comment type="caution">
    <text evidence="13">The sequence shown here is derived from an EMBL/GenBank/DDBJ whole genome shotgun (WGS) entry which is preliminary data.</text>
</comment>
<evidence type="ECO:0000256" key="5">
    <source>
        <dbReference type="ARBA" id="ARBA00022692"/>
    </source>
</evidence>
<keyword evidence="5 10" id="KW-0812">Transmembrane</keyword>
<dbReference type="Pfam" id="PF00005">
    <property type="entry name" value="ABC_tran"/>
    <property type="match status" value="1"/>
</dbReference>
<dbReference type="PROSITE" id="PS50893">
    <property type="entry name" value="ABC_TRANSPORTER_2"/>
    <property type="match status" value="1"/>
</dbReference>
<organism evidence="13 14">
    <name type="scientific">Actinomadura rubteroloni</name>
    <dbReference type="NCBI Taxonomy" id="1926885"/>
    <lineage>
        <taxon>Bacteria</taxon>
        <taxon>Bacillati</taxon>
        <taxon>Actinomycetota</taxon>
        <taxon>Actinomycetes</taxon>
        <taxon>Streptosporangiales</taxon>
        <taxon>Thermomonosporaceae</taxon>
        <taxon>Actinomadura</taxon>
    </lineage>
</organism>
<evidence type="ECO:0000256" key="7">
    <source>
        <dbReference type="ARBA" id="ARBA00022840"/>
    </source>
</evidence>
<accession>A0A2P4UNE6</accession>
<feature type="transmembrane region" description="Helical" evidence="10">
    <location>
        <begin position="67"/>
        <end position="88"/>
    </location>
</feature>
<dbReference type="SMART" id="SM00382">
    <property type="entry name" value="AAA"/>
    <property type="match status" value="1"/>
</dbReference>
<dbReference type="Gene3D" id="1.20.1560.10">
    <property type="entry name" value="ABC transporter type 1, transmembrane domain"/>
    <property type="match status" value="1"/>
</dbReference>
<gene>
    <name evidence="13" type="ORF">BTM25_09740</name>
</gene>
<dbReference type="AlphaFoldDB" id="A0A2P4UNE6"/>
<feature type="transmembrane region" description="Helical" evidence="10">
    <location>
        <begin position="25"/>
        <end position="47"/>
    </location>
</feature>
<dbReference type="GO" id="GO:0005524">
    <property type="term" value="F:ATP binding"/>
    <property type="evidence" value="ECO:0007669"/>
    <property type="project" value="UniProtKB-KW"/>
</dbReference>
<protein>
    <submittedName>
        <fullName evidence="13">Putative ABC transporter ATP-binding protein</fullName>
    </submittedName>
</protein>
<keyword evidence="7 13" id="KW-0067">ATP-binding</keyword>
<reference evidence="13 14" key="1">
    <citation type="journal article" date="2017" name="Chemistry">
        <title>Isolation, Biosynthesis and Chemical Modifications of Rubterolones A-F: Rare Tropolone Alkaloids from Actinomadura sp. 5-2.</title>
        <authorList>
            <person name="Guo H."/>
            <person name="Benndorf R."/>
            <person name="Leichnitz D."/>
            <person name="Klassen J.L."/>
            <person name="Vollmers J."/>
            <person name="Gorls H."/>
            <person name="Steinacker M."/>
            <person name="Weigel C."/>
            <person name="Dahse H.M."/>
            <person name="Kaster A.K."/>
            <person name="de Beer Z.W."/>
            <person name="Poulsen M."/>
            <person name="Beemelmanns C."/>
        </authorList>
    </citation>
    <scope>NUCLEOTIDE SEQUENCE [LARGE SCALE GENOMIC DNA]</scope>
    <source>
        <strain evidence="13 14">5-2</strain>
    </source>
</reference>
<dbReference type="PROSITE" id="PS50929">
    <property type="entry name" value="ABC_TM1F"/>
    <property type="match status" value="1"/>
</dbReference>
<evidence type="ECO:0000256" key="4">
    <source>
        <dbReference type="ARBA" id="ARBA00022519"/>
    </source>
</evidence>
<keyword evidence="3" id="KW-1003">Cell membrane</keyword>
<dbReference type="InterPro" id="IPR027417">
    <property type="entry name" value="P-loop_NTPase"/>
</dbReference>
<evidence type="ECO:0000259" key="12">
    <source>
        <dbReference type="PROSITE" id="PS50929"/>
    </source>
</evidence>
<dbReference type="PANTHER" id="PTHR24221:SF654">
    <property type="entry name" value="ATP-BINDING CASSETTE SUB-FAMILY B MEMBER 6"/>
    <property type="match status" value="1"/>
</dbReference>
<dbReference type="InterPro" id="IPR003439">
    <property type="entry name" value="ABC_transporter-like_ATP-bd"/>
</dbReference>
<dbReference type="Pfam" id="PF00664">
    <property type="entry name" value="ABC_membrane"/>
    <property type="match status" value="1"/>
</dbReference>
<evidence type="ECO:0000256" key="1">
    <source>
        <dbReference type="ARBA" id="ARBA00004651"/>
    </source>
</evidence>
<feature type="transmembrane region" description="Helical" evidence="10">
    <location>
        <begin position="166"/>
        <end position="185"/>
    </location>
</feature>
<evidence type="ECO:0000256" key="3">
    <source>
        <dbReference type="ARBA" id="ARBA00022475"/>
    </source>
</evidence>
<keyword evidence="14" id="KW-1185">Reference proteome</keyword>
<keyword evidence="9 10" id="KW-0472">Membrane</keyword>
<feature type="transmembrane region" description="Helical" evidence="10">
    <location>
        <begin position="259"/>
        <end position="290"/>
    </location>
</feature>
<dbReference type="SUPFAM" id="SSF52540">
    <property type="entry name" value="P-loop containing nucleoside triphosphate hydrolases"/>
    <property type="match status" value="1"/>
</dbReference>
<dbReference type="EMBL" id="MTBP01000001">
    <property type="protein sequence ID" value="POM26573.1"/>
    <property type="molecule type" value="Genomic_DNA"/>
</dbReference>
<keyword evidence="6" id="KW-0547">Nucleotide-binding</keyword>
<comment type="subcellular location">
    <subcellularLocation>
        <location evidence="1">Cell membrane</location>
        <topology evidence="1">Multi-pass membrane protein</topology>
    </subcellularLocation>
</comment>
<feature type="transmembrane region" description="Helical" evidence="10">
    <location>
        <begin position="141"/>
        <end position="160"/>
    </location>
</feature>
<dbReference type="GO" id="GO:0140359">
    <property type="term" value="F:ABC-type transporter activity"/>
    <property type="evidence" value="ECO:0007669"/>
    <property type="project" value="InterPro"/>
</dbReference>
<keyword evidence="4" id="KW-0997">Cell inner membrane</keyword>
<evidence type="ECO:0000259" key="11">
    <source>
        <dbReference type="PROSITE" id="PS50893"/>
    </source>
</evidence>
<name>A0A2P4UNE6_9ACTN</name>
<dbReference type="InterPro" id="IPR003593">
    <property type="entry name" value="AAA+_ATPase"/>
</dbReference>
<dbReference type="GO" id="GO:0016887">
    <property type="term" value="F:ATP hydrolysis activity"/>
    <property type="evidence" value="ECO:0007669"/>
    <property type="project" value="InterPro"/>
</dbReference>
<dbReference type="CDD" id="cd07346">
    <property type="entry name" value="ABC_6TM_exporters"/>
    <property type="match status" value="1"/>
</dbReference>
<dbReference type="InterPro" id="IPR036640">
    <property type="entry name" value="ABC1_TM_sf"/>
</dbReference>
<dbReference type="PANTHER" id="PTHR24221">
    <property type="entry name" value="ATP-BINDING CASSETTE SUB-FAMILY B"/>
    <property type="match status" value="1"/>
</dbReference>
<evidence type="ECO:0000256" key="8">
    <source>
        <dbReference type="ARBA" id="ARBA00022989"/>
    </source>
</evidence>
<dbReference type="InterPro" id="IPR039421">
    <property type="entry name" value="Type_1_exporter"/>
</dbReference>
<keyword evidence="8 10" id="KW-1133">Transmembrane helix</keyword>
<evidence type="ECO:0000256" key="9">
    <source>
        <dbReference type="ARBA" id="ARBA00023136"/>
    </source>
</evidence>
<feature type="domain" description="ABC transmembrane type-1" evidence="12">
    <location>
        <begin position="27"/>
        <end position="309"/>
    </location>
</feature>
<proteinExistence type="predicted"/>
<sequence length="575" mass="57802">MTLPTASPAATRRALRELARPHRGAAAGAVLTLVAATACGLVVPPVLGHLVDVVLDGRGAGAVTAPVLLLLAAAVGQAVLTGVGNALVARFGETLLAGLRENVVDRALRLPSDQVERAGRGELVARVSGDVAVIAGAVRTALPALAGSGLTVLLTVAGLAALDWRFALAGLLAAPLQFAALRWYLRRSTPVFAAERAAAGDRTRQILDSIGGADALRAYGLGAAHRAAVAGRSSAALDQALTASRLATRFFGRLNLAEFVGLGAILGTGYLLVGAGSATVGATAAAALYFHRVFDPVNTLLGEFGTAQEAAAGLARLVGVADAPLPPASGDAVPRDGGVTATGITFAYTPSHPVLHDVAFSAAPGEHVALVGTSGAGKTTLAKVVAGVHPPRAGTVLLGGAPVDALAEPRRHIALVTQEVHVFAGPLADDLRLAAPAASDADLRAALADVGALTWADALPRGLATVVGEGGHRLTTTEAQQLALARVLLADPAVVVLDEATADAGSAGARLLDRAAERVLSGRTALIVAHRLNQAAADRIVVLDAGRIVESGTHDALAASGGRYAALWTAWSGAR</sequence>
<evidence type="ECO:0000256" key="6">
    <source>
        <dbReference type="ARBA" id="ARBA00022741"/>
    </source>
</evidence>
<evidence type="ECO:0000313" key="13">
    <source>
        <dbReference type="EMBL" id="POM26573.1"/>
    </source>
</evidence>
<dbReference type="Proteomes" id="UP000242367">
    <property type="component" value="Unassembled WGS sequence"/>
</dbReference>
<dbReference type="RefSeq" id="WP_103561521.1">
    <property type="nucleotide sequence ID" value="NZ_MTBP01000001.1"/>
</dbReference>
<evidence type="ECO:0000313" key="14">
    <source>
        <dbReference type="Proteomes" id="UP000242367"/>
    </source>
</evidence>
<dbReference type="SUPFAM" id="SSF90123">
    <property type="entry name" value="ABC transporter transmembrane region"/>
    <property type="match status" value="1"/>
</dbReference>
<keyword evidence="2" id="KW-0813">Transport</keyword>
<evidence type="ECO:0000256" key="2">
    <source>
        <dbReference type="ARBA" id="ARBA00022448"/>
    </source>
</evidence>
<dbReference type="GO" id="GO:0034040">
    <property type="term" value="F:ATPase-coupled lipid transmembrane transporter activity"/>
    <property type="evidence" value="ECO:0007669"/>
    <property type="project" value="TreeGrafter"/>
</dbReference>
<feature type="domain" description="ABC transporter" evidence="11">
    <location>
        <begin position="339"/>
        <end position="570"/>
    </location>
</feature>
<dbReference type="Gene3D" id="3.40.50.300">
    <property type="entry name" value="P-loop containing nucleotide triphosphate hydrolases"/>
    <property type="match status" value="1"/>
</dbReference>
<dbReference type="InterPro" id="IPR011527">
    <property type="entry name" value="ABC1_TM_dom"/>
</dbReference>